<evidence type="ECO:0000313" key="2">
    <source>
        <dbReference type="Ensembl" id="ENSSSCP00050007924.1"/>
    </source>
</evidence>
<feature type="signal peptide" evidence="1">
    <location>
        <begin position="1"/>
        <end position="22"/>
    </location>
</feature>
<dbReference type="Ensembl" id="ENSSSCT00050019107.1">
    <property type="protein sequence ID" value="ENSSSCP00050007924.1"/>
    <property type="gene ID" value="ENSSSCG00050014155.1"/>
</dbReference>
<dbReference type="Pfam" id="PF05612">
    <property type="entry name" value="Leg1"/>
    <property type="match status" value="1"/>
</dbReference>
<accession>A0A8D0JMR0</accession>
<organism evidence="2 3">
    <name type="scientific">Sus scrofa</name>
    <name type="common">Pig</name>
    <dbReference type="NCBI Taxonomy" id="9823"/>
    <lineage>
        <taxon>Eukaryota</taxon>
        <taxon>Metazoa</taxon>
        <taxon>Chordata</taxon>
        <taxon>Craniata</taxon>
        <taxon>Vertebrata</taxon>
        <taxon>Euteleostomi</taxon>
        <taxon>Mammalia</taxon>
        <taxon>Eutheria</taxon>
        <taxon>Laurasiatheria</taxon>
        <taxon>Artiodactyla</taxon>
        <taxon>Suina</taxon>
        <taxon>Suidae</taxon>
        <taxon>Sus</taxon>
    </lineage>
</organism>
<evidence type="ECO:0008006" key="4">
    <source>
        <dbReference type="Google" id="ProtNLM"/>
    </source>
</evidence>
<evidence type="ECO:0000256" key="1">
    <source>
        <dbReference type="SAM" id="SignalP"/>
    </source>
</evidence>
<feature type="chain" id="PRO_5040110064" description="Protein LEG1 homolog" evidence="1">
    <location>
        <begin position="23"/>
        <end position="358"/>
    </location>
</feature>
<dbReference type="InterPro" id="IPR008499">
    <property type="entry name" value="Leg1"/>
</dbReference>
<proteinExistence type="predicted"/>
<dbReference type="PANTHER" id="PTHR18820:SF2">
    <property type="entry name" value="PROTEIN LEG1 HOMOLOG"/>
    <property type="match status" value="1"/>
</dbReference>
<reference evidence="2" key="1">
    <citation type="submission" date="2025-08" db="UniProtKB">
        <authorList>
            <consortium name="Ensembl"/>
        </authorList>
    </citation>
    <scope>IDENTIFICATION</scope>
</reference>
<name>A0A8D0JMR0_PIG</name>
<dbReference type="PANTHER" id="PTHR18820">
    <property type="entry name" value="LEG1"/>
    <property type="match status" value="1"/>
</dbReference>
<dbReference type="Proteomes" id="UP000694571">
    <property type="component" value="Unplaced"/>
</dbReference>
<dbReference type="AlphaFoldDB" id="A0A8D0JMR0"/>
<protein>
    <recommendedName>
        <fullName evidence="4">Protein LEG1 homolog</fullName>
    </recommendedName>
</protein>
<evidence type="ECO:0000313" key="3">
    <source>
        <dbReference type="Proteomes" id="UP000694571"/>
    </source>
</evidence>
<sequence>MTFHLPWACVIIGCIFVSLGRASNTPDVYPPLWKESPGQFSDYKVEDGKYIINIWHYLERLGTYKILLNKTAKYFEKFAPENEQNILWGLPVHHGWQYRTGRLADPTQRTNCGHESGDYLCISVDSWWADLNYYLSAMPFLAAVDSGIMGISSDNITFLPPSKDQTNFCYNVSSCYSSFPETMKKWNKFYQSYSSSFEELLKYLWAAHVSSLKVAHKKFGNRLKFYSKQEADFERSWALFVDYLAPPLFPTTLIRTAEFQKGLPTRMLVDGDKAPLVSDFTSFQNTVLLGLNFLHKVHKYTGKRQRNFYVFVNSALENKKLYNGKFGNYYVIQFSRYSLPFLIEGGNFIYNFYSLKQN</sequence>
<keyword evidence="1" id="KW-0732">Signal</keyword>